<comment type="caution">
    <text evidence="3">The sequence shown here is derived from an EMBL/GenBank/DDBJ whole genome shotgun (WGS) entry which is preliminary data.</text>
</comment>
<organism evidence="3 4">
    <name type="scientific">Aromatoleum buckelii</name>
    <dbReference type="NCBI Taxonomy" id="200254"/>
    <lineage>
        <taxon>Bacteria</taxon>
        <taxon>Pseudomonadati</taxon>
        <taxon>Pseudomonadota</taxon>
        <taxon>Betaproteobacteria</taxon>
        <taxon>Rhodocyclales</taxon>
        <taxon>Rhodocyclaceae</taxon>
        <taxon>Aromatoleum</taxon>
    </lineage>
</organism>
<dbReference type="CDD" id="cd16325">
    <property type="entry name" value="LolA"/>
    <property type="match status" value="1"/>
</dbReference>
<reference evidence="3" key="1">
    <citation type="submission" date="2019-12" db="EMBL/GenBank/DDBJ databases">
        <title>Comparative genomics gives insights into the taxonomy of the Azoarcus-Aromatoleum group and reveals separate origins of nif in the plant-associated Azoarcus and non-plant-associated Aromatoleum sub-groups.</title>
        <authorList>
            <person name="Lafos M."/>
            <person name="Maluk M."/>
            <person name="Batista M."/>
            <person name="Junghare M."/>
            <person name="Carmona M."/>
            <person name="Faoro H."/>
            <person name="Cruz L.M."/>
            <person name="Battistoni F."/>
            <person name="De Souza E."/>
            <person name="Pedrosa F."/>
            <person name="Chen W.-M."/>
            <person name="Poole P.S."/>
            <person name="Dixon R.A."/>
            <person name="James E.K."/>
        </authorList>
    </citation>
    <scope>NUCLEOTIDE SEQUENCE</scope>
    <source>
        <strain evidence="3">U120</strain>
    </source>
</reference>
<sequence>MRRAGLIPLLCAVALAIAAPLAAAEAWSLEQLMHALGKQRSGRAHFVERKHLAILDAPVESSGELRFRAPDRLEKITLEPRPESLVLEGNTLTVVRGERRHVVQLSDYREIAAFIDSIRATLAGDRAALERTYATSLAGTPQSWTLTLLPRDPKMAEVVLRITISGSHAQLDGIEILQADGDSSVMEIVPERVAR</sequence>
<evidence type="ECO:0000313" key="4">
    <source>
        <dbReference type="Proteomes" id="UP000601990"/>
    </source>
</evidence>
<dbReference type="InterPro" id="IPR029046">
    <property type="entry name" value="LolA/LolB/LppX"/>
</dbReference>
<name>A0ABX1N6U7_9RHOO</name>
<dbReference type="Gene3D" id="2.50.20.10">
    <property type="entry name" value="Lipoprotein localisation LolA/LolB/LppX"/>
    <property type="match status" value="1"/>
</dbReference>
<dbReference type="InterPro" id="IPR004564">
    <property type="entry name" value="OM_lipoprot_carrier_LolA-like"/>
</dbReference>
<keyword evidence="4" id="KW-1185">Reference proteome</keyword>
<proteinExistence type="predicted"/>
<dbReference type="RefSeq" id="WP_169200183.1">
    <property type="nucleotide sequence ID" value="NZ_WTVH02000010.1"/>
</dbReference>
<keyword evidence="3" id="KW-0449">Lipoprotein</keyword>
<dbReference type="SUPFAM" id="SSF89392">
    <property type="entry name" value="Prokaryotic lipoproteins and lipoprotein localization factors"/>
    <property type="match status" value="1"/>
</dbReference>
<gene>
    <name evidence="3" type="ORF">GO608_16780</name>
</gene>
<evidence type="ECO:0000313" key="3">
    <source>
        <dbReference type="EMBL" id="NMF94970.1"/>
    </source>
</evidence>
<feature type="chain" id="PRO_5045618137" evidence="2">
    <location>
        <begin position="24"/>
        <end position="195"/>
    </location>
</feature>
<dbReference type="Proteomes" id="UP000601990">
    <property type="component" value="Unassembled WGS sequence"/>
</dbReference>
<protein>
    <submittedName>
        <fullName evidence="3">Outer membrane lipoprotein carrier protein LolA</fullName>
    </submittedName>
</protein>
<accession>A0ABX1N6U7</accession>
<dbReference type="Pfam" id="PF19574">
    <property type="entry name" value="LolA_3"/>
    <property type="match status" value="1"/>
</dbReference>
<feature type="signal peptide" evidence="2">
    <location>
        <begin position="1"/>
        <end position="23"/>
    </location>
</feature>
<dbReference type="EMBL" id="WTVH01000042">
    <property type="protein sequence ID" value="NMF94970.1"/>
    <property type="molecule type" value="Genomic_DNA"/>
</dbReference>
<evidence type="ECO:0000256" key="1">
    <source>
        <dbReference type="ARBA" id="ARBA00022729"/>
    </source>
</evidence>
<evidence type="ECO:0000256" key="2">
    <source>
        <dbReference type="SAM" id="SignalP"/>
    </source>
</evidence>
<keyword evidence="1 2" id="KW-0732">Signal</keyword>